<dbReference type="SUPFAM" id="SSF51735">
    <property type="entry name" value="NAD(P)-binding Rossmann-fold domains"/>
    <property type="match status" value="1"/>
</dbReference>
<evidence type="ECO:0000313" key="4">
    <source>
        <dbReference type="Proteomes" id="UP000094580"/>
    </source>
</evidence>
<dbReference type="Proteomes" id="UP000094580">
    <property type="component" value="Unassembled WGS sequence"/>
</dbReference>
<evidence type="ECO:0000313" key="3">
    <source>
        <dbReference type="EMBL" id="ODG93759.1"/>
    </source>
</evidence>
<dbReference type="SUPFAM" id="SSF55347">
    <property type="entry name" value="Glyceraldehyde-3-phosphate dehydrogenase-like, C-terminal domain"/>
    <property type="match status" value="1"/>
</dbReference>
<dbReference type="Pfam" id="PF01408">
    <property type="entry name" value="GFO_IDH_MocA"/>
    <property type="match status" value="1"/>
</dbReference>
<dbReference type="InterPro" id="IPR051317">
    <property type="entry name" value="Gfo/Idh/MocA_oxidoreduct"/>
</dbReference>
<dbReference type="Gene3D" id="3.30.360.10">
    <property type="entry name" value="Dihydrodipicolinate Reductase, domain 2"/>
    <property type="match status" value="1"/>
</dbReference>
<name>A0ABX2ZZG8_9BACI</name>
<feature type="domain" description="Gfo/Idh/MocA-like oxidoreductase N-terminal" evidence="1">
    <location>
        <begin position="4"/>
        <end position="121"/>
    </location>
</feature>
<reference evidence="3 4" key="1">
    <citation type="submission" date="2016-07" db="EMBL/GenBank/DDBJ databases">
        <authorList>
            <person name="Townsley L."/>
            <person name="Shank E.A."/>
        </authorList>
    </citation>
    <scope>NUCLEOTIDE SEQUENCE [LARGE SCALE GENOMIC DNA]</scope>
    <source>
        <strain evidence="3 4">CH01</strain>
    </source>
</reference>
<dbReference type="PANTHER" id="PTHR43708:SF4">
    <property type="entry name" value="OXIDOREDUCTASE YCEM-RELATED"/>
    <property type="match status" value="1"/>
</dbReference>
<feature type="domain" description="YceM-like C-terminal" evidence="2">
    <location>
        <begin position="127"/>
        <end position="247"/>
    </location>
</feature>
<gene>
    <name evidence="3" type="ORF">BED47_00900</name>
</gene>
<dbReference type="Pfam" id="PF21378">
    <property type="entry name" value="YceM-like_C"/>
    <property type="match status" value="1"/>
</dbReference>
<proteinExistence type="predicted"/>
<dbReference type="EMBL" id="MDKC01000001">
    <property type="protein sequence ID" value="ODG93759.1"/>
    <property type="molecule type" value="Genomic_DNA"/>
</dbReference>
<evidence type="ECO:0000259" key="2">
    <source>
        <dbReference type="Pfam" id="PF21378"/>
    </source>
</evidence>
<accession>A0ABX2ZZG8</accession>
<keyword evidence="4" id="KW-1185">Reference proteome</keyword>
<dbReference type="Gene3D" id="3.40.50.720">
    <property type="entry name" value="NAD(P)-binding Rossmann-like Domain"/>
    <property type="match status" value="1"/>
</dbReference>
<protein>
    <submittedName>
        <fullName evidence="3">Virulence factor MviM</fullName>
    </submittedName>
</protein>
<dbReference type="PANTHER" id="PTHR43708">
    <property type="entry name" value="CONSERVED EXPRESSED OXIDOREDUCTASE (EUROFUNG)"/>
    <property type="match status" value="1"/>
</dbReference>
<dbReference type="InterPro" id="IPR000683">
    <property type="entry name" value="Gfo/Idh/MocA-like_OxRdtase_N"/>
</dbReference>
<dbReference type="InterPro" id="IPR048477">
    <property type="entry name" value="YceM-like_C"/>
</dbReference>
<sequence>MKKLRIGMVGLGNIAQKAYLPILTKEENWDFIGAFSPNREKRKKICSQYRIKDFESLELLAEQSDAVFVHSATSSHFEVVSYLLNKGKDVYVDKPLAATLPESEKLTELSIKLNRKLMVGFNRRFSPMYVQAKEQAKNIAVIRFEKHRENKIGSNSFEFTMLDDYLHLVDTIRWLANGEVNLINGRVKLTHTNQLEYATHQFESIEGTSINTVMHRMAGTNLERLELITEGSIIRVKNMNNFEVEKNNSLNNSFSSSWDTTLKQRGFEDCINHFINCIYSDENPLVNGEEGLKSQMVVEEMIRQAKGQ</sequence>
<organism evidence="3 4">
    <name type="scientific">Gottfriedia luciferensis</name>
    <dbReference type="NCBI Taxonomy" id="178774"/>
    <lineage>
        <taxon>Bacteria</taxon>
        <taxon>Bacillati</taxon>
        <taxon>Bacillota</taxon>
        <taxon>Bacilli</taxon>
        <taxon>Bacillales</taxon>
        <taxon>Bacillaceae</taxon>
        <taxon>Gottfriedia</taxon>
    </lineage>
</organism>
<dbReference type="RefSeq" id="WP_069031944.1">
    <property type="nucleotide sequence ID" value="NZ_MDKC01000001.1"/>
</dbReference>
<evidence type="ECO:0000259" key="1">
    <source>
        <dbReference type="Pfam" id="PF01408"/>
    </source>
</evidence>
<comment type="caution">
    <text evidence="3">The sequence shown here is derived from an EMBL/GenBank/DDBJ whole genome shotgun (WGS) entry which is preliminary data.</text>
</comment>
<dbReference type="InterPro" id="IPR036291">
    <property type="entry name" value="NAD(P)-bd_dom_sf"/>
</dbReference>